<feature type="compositionally biased region" description="Polar residues" evidence="1">
    <location>
        <begin position="1"/>
        <end position="10"/>
    </location>
</feature>
<dbReference type="EMBL" id="GBRH01270814">
    <property type="protein sequence ID" value="JAD27081.1"/>
    <property type="molecule type" value="Transcribed_RNA"/>
</dbReference>
<accession>A0A0A8YKW5</accession>
<proteinExistence type="predicted"/>
<sequence length="32" mass="3756">MRHIQMNPQHSSDEIAHPLNRSASHVAHLVRW</sequence>
<dbReference type="AlphaFoldDB" id="A0A0A8YKW5"/>
<evidence type="ECO:0000256" key="1">
    <source>
        <dbReference type="SAM" id="MobiDB-lite"/>
    </source>
</evidence>
<evidence type="ECO:0000313" key="2">
    <source>
        <dbReference type="EMBL" id="JAD27081.1"/>
    </source>
</evidence>
<reference evidence="2" key="1">
    <citation type="submission" date="2014-09" db="EMBL/GenBank/DDBJ databases">
        <authorList>
            <person name="Magalhaes I.L.F."/>
            <person name="Oliveira U."/>
            <person name="Santos F.R."/>
            <person name="Vidigal T.H.D.A."/>
            <person name="Brescovit A.D."/>
            <person name="Santos A.J."/>
        </authorList>
    </citation>
    <scope>NUCLEOTIDE SEQUENCE</scope>
    <source>
        <tissue evidence="2">Shoot tissue taken approximately 20 cm above the soil surface</tissue>
    </source>
</reference>
<protein>
    <submittedName>
        <fullName evidence="2">Uncharacterized protein</fullName>
    </submittedName>
</protein>
<feature type="region of interest" description="Disordered" evidence="1">
    <location>
        <begin position="1"/>
        <end position="20"/>
    </location>
</feature>
<reference evidence="2" key="2">
    <citation type="journal article" date="2015" name="Data Brief">
        <title>Shoot transcriptome of the giant reed, Arundo donax.</title>
        <authorList>
            <person name="Barrero R.A."/>
            <person name="Guerrero F.D."/>
            <person name="Moolhuijzen P."/>
            <person name="Goolsby J.A."/>
            <person name="Tidwell J."/>
            <person name="Bellgard S.E."/>
            <person name="Bellgard M.I."/>
        </authorList>
    </citation>
    <scope>NUCLEOTIDE SEQUENCE</scope>
    <source>
        <tissue evidence="2">Shoot tissue taken approximately 20 cm above the soil surface</tissue>
    </source>
</reference>
<organism evidence="2">
    <name type="scientific">Arundo donax</name>
    <name type="common">Giant reed</name>
    <name type="synonym">Donax arundinaceus</name>
    <dbReference type="NCBI Taxonomy" id="35708"/>
    <lineage>
        <taxon>Eukaryota</taxon>
        <taxon>Viridiplantae</taxon>
        <taxon>Streptophyta</taxon>
        <taxon>Embryophyta</taxon>
        <taxon>Tracheophyta</taxon>
        <taxon>Spermatophyta</taxon>
        <taxon>Magnoliopsida</taxon>
        <taxon>Liliopsida</taxon>
        <taxon>Poales</taxon>
        <taxon>Poaceae</taxon>
        <taxon>PACMAD clade</taxon>
        <taxon>Arundinoideae</taxon>
        <taxon>Arundineae</taxon>
        <taxon>Arundo</taxon>
    </lineage>
</organism>
<name>A0A0A8YKW5_ARUDO</name>